<evidence type="ECO:0000313" key="1">
    <source>
        <dbReference type="EMBL" id="KAF6740931.1"/>
    </source>
</evidence>
<dbReference type="AlphaFoldDB" id="A0A8H6LTV7"/>
<name>A0A8H6LTV7_9AGAR</name>
<proteinExistence type="predicted"/>
<comment type="caution">
    <text evidence="1">The sequence shown here is derived from an EMBL/GenBank/DDBJ whole genome shotgun (WGS) entry which is preliminary data.</text>
</comment>
<evidence type="ECO:0008006" key="3">
    <source>
        <dbReference type="Google" id="ProtNLM"/>
    </source>
</evidence>
<protein>
    <recommendedName>
        <fullName evidence="3">Helicase ATP-binding domain-containing protein</fullName>
    </recommendedName>
</protein>
<dbReference type="InterPro" id="IPR027417">
    <property type="entry name" value="P-loop_NTPase"/>
</dbReference>
<feature type="non-terminal residue" evidence="1">
    <location>
        <position position="96"/>
    </location>
</feature>
<feature type="non-terminal residue" evidence="1">
    <location>
        <position position="1"/>
    </location>
</feature>
<accession>A0A8H6LTV7</accession>
<dbReference type="Proteomes" id="UP000521943">
    <property type="component" value="Unassembled WGS sequence"/>
</dbReference>
<keyword evidence="2" id="KW-1185">Reference proteome</keyword>
<dbReference type="EMBL" id="JACGCI010000344">
    <property type="protein sequence ID" value="KAF6740931.1"/>
    <property type="molecule type" value="Genomic_DNA"/>
</dbReference>
<sequence>IRAVAINEDNNDESLFYEMQKGIYRIVSASPECLLRSQQLFGVAFDEAHVIETWAKSFRTDYAELQTLRIVAGSEIPSVSPMATCSTTQRPSIEKK</sequence>
<dbReference type="Gene3D" id="3.40.50.300">
    <property type="entry name" value="P-loop containing nucleotide triphosphate hydrolases"/>
    <property type="match status" value="1"/>
</dbReference>
<dbReference type="OrthoDB" id="2499463at2759"/>
<organism evidence="1 2">
    <name type="scientific">Ephemerocybe angulata</name>
    <dbReference type="NCBI Taxonomy" id="980116"/>
    <lineage>
        <taxon>Eukaryota</taxon>
        <taxon>Fungi</taxon>
        <taxon>Dikarya</taxon>
        <taxon>Basidiomycota</taxon>
        <taxon>Agaricomycotina</taxon>
        <taxon>Agaricomycetes</taxon>
        <taxon>Agaricomycetidae</taxon>
        <taxon>Agaricales</taxon>
        <taxon>Agaricineae</taxon>
        <taxon>Psathyrellaceae</taxon>
        <taxon>Ephemerocybe</taxon>
    </lineage>
</organism>
<gene>
    <name evidence="1" type="ORF">DFP72DRAFT_792630</name>
</gene>
<evidence type="ECO:0000313" key="2">
    <source>
        <dbReference type="Proteomes" id="UP000521943"/>
    </source>
</evidence>
<reference evidence="1 2" key="1">
    <citation type="submission" date="2020-07" db="EMBL/GenBank/DDBJ databases">
        <title>Comparative genomics of pyrophilous fungi reveals a link between fire events and developmental genes.</title>
        <authorList>
            <consortium name="DOE Joint Genome Institute"/>
            <person name="Steindorff A.S."/>
            <person name="Carver A."/>
            <person name="Calhoun S."/>
            <person name="Stillman K."/>
            <person name="Liu H."/>
            <person name="Lipzen A."/>
            <person name="Pangilinan J."/>
            <person name="Labutti K."/>
            <person name="Bruns T.D."/>
            <person name="Grigoriev I.V."/>
        </authorList>
    </citation>
    <scope>NUCLEOTIDE SEQUENCE [LARGE SCALE GENOMIC DNA]</scope>
    <source>
        <strain evidence="1 2">CBS 144469</strain>
    </source>
</reference>